<dbReference type="Proteomes" id="UP000078316">
    <property type="component" value="Unassembled WGS sequence"/>
</dbReference>
<feature type="region of interest" description="Disordered" evidence="1">
    <location>
        <begin position="1"/>
        <end position="25"/>
    </location>
</feature>
<accession>A0A179SG65</accession>
<sequence length="146" mass="15558">MAADILPFAASRQAPDPDPRQQGRMTLDLDGAVSPLRGKLPATAGSFAPAEAAPPLRRVPAEAILVIGRRIRQAATLQAATLPAATLPARPRMPRKHKLMLLTAAAVLYTGSMEARRHFKPRAVLIEVPQTRSNAIVALPVRIPAA</sequence>
<comment type="caution">
    <text evidence="2">The sequence shown here is derived from an EMBL/GenBank/DDBJ whole genome shotgun (WGS) entry which is preliminary data.</text>
</comment>
<evidence type="ECO:0000313" key="2">
    <source>
        <dbReference type="EMBL" id="OAS26828.1"/>
    </source>
</evidence>
<dbReference type="RefSeq" id="WP_064503784.1">
    <property type="nucleotide sequence ID" value="NZ_LWHQ01000008.1"/>
</dbReference>
<dbReference type="OrthoDB" id="7996782at2"/>
<reference evidence="2 3" key="1">
    <citation type="submission" date="2016-04" db="EMBL/GenBank/DDBJ databases">
        <authorList>
            <person name="Evans L.H."/>
            <person name="Alamgir A."/>
            <person name="Owens N."/>
            <person name="Weber N.D."/>
            <person name="Virtaneva K."/>
            <person name="Barbian K."/>
            <person name="Babar A."/>
            <person name="Rosenke K."/>
        </authorList>
    </citation>
    <scope>NUCLEOTIDE SEQUENCE [LARGE SCALE GENOMIC DNA]</scope>
    <source>
        <strain evidence="2 3">PMB02</strain>
    </source>
</reference>
<dbReference type="EMBL" id="LWHQ01000008">
    <property type="protein sequence ID" value="OAS26828.1"/>
    <property type="molecule type" value="Genomic_DNA"/>
</dbReference>
<evidence type="ECO:0000256" key="1">
    <source>
        <dbReference type="SAM" id="MobiDB-lite"/>
    </source>
</evidence>
<name>A0A179SG65_9HYPH</name>
<protein>
    <submittedName>
        <fullName evidence="2">Uncharacterized protein</fullName>
    </submittedName>
</protein>
<evidence type="ECO:0000313" key="3">
    <source>
        <dbReference type="Proteomes" id="UP000078316"/>
    </source>
</evidence>
<proteinExistence type="predicted"/>
<organism evidence="2 3">
    <name type="scientific">Methylobacterium platani</name>
    <dbReference type="NCBI Taxonomy" id="427683"/>
    <lineage>
        <taxon>Bacteria</taxon>
        <taxon>Pseudomonadati</taxon>
        <taxon>Pseudomonadota</taxon>
        <taxon>Alphaproteobacteria</taxon>
        <taxon>Hyphomicrobiales</taxon>
        <taxon>Methylobacteriaceae</taxon>
        <taxon>Methylobacterium</taxon>
    </lineage>
</organism>
<dbReference type="AlphaFoldDB" id="A0A179SG65"/>
<gene>
    <name evidence="2" type="ORF">A5481_03705</name>
</gene>
<dbReference type="STRING" id="427683.A5481_03705"/>